<keyword evidence="3" id="KW-0479">Metal-binding</keyword>
<proteinExistence type="inferred from homology"/>
<dbReference type="PANTHER" id="PTHR43350:SF19">
    <property type="entry name" value="D-GULOSIDE 3-DEHYDROGENASE"/>
    <property type="match status" value="1"/>
</dbReference>
<accession>A0A4R9JHB5</accession>
<reference evidence="6" key="1">
    <citation type="journal article" date="2019" name="PLoS Negl. Trop. Dis.">
        <title>Revisiting the worldwide diversity of Leptospira species in the environment.</title>
        <authorList>
            <person name="Vincent A.T."/>
            <person name="Schiettekatte O."/>
            <person name="Bourhy P."/>
            <person name="Veyrier F.J."/>
            <person name="Picardeau M."/>
        </authorList>
    </citation>
    <scope>NUCLEOTIDE SEQUENCE [LARGE SCALE GENOMIC DNA]</scope>
    <source>
        <strain evidence="6">201702692</strain>
    </source>
</reference>
<name>A0A4R9JHB5_9LEPT</name>
<dbReference type="GO" id="GO:0046872">
    <property type="term" value="F:metal ion binding"/>
    <property type="evidence" value="ECO:0007669"/>
    <property type="project" value="UniProtKB-KW"/>
</dbReference>
<gene>
    <name evidence="6" type="ORF">EHQ49_12320</name>
</gene>
<dbReference type="RefSeq" id="WP_135579863.1">
    <property type="nucleotide sequence ID" value="NZ_RQGA01000013.1"/>
</dbReference>
<comment type="caution">
    <text evidence="6">The sequence shown here is derived from an EMBL/GenBank/DDBJ whole genome shotgun (WGS) entry which is preliminary data.</text>
</comment>
<protein>
    <submittedName>
        <fullName evidence="6">Threonine dehydrogenase</fullName>
    </submittedName>
</protein>
<dbReference type="InterPro" id="IPR036291">
    <property type="entry name" value="NAD(P)-bd_dom_sf"/>
</dbReference>
<dbReference type="Proteomes" id="UP000298125">
    <property type="component" value="Unassembled WGS sequence"/>
</dbReference>
<dbReference type="Gene3D" id="3.90.180.10">
    <property type="entry name" value="Medium-chain alcohol dehydrogenases, catalytic domain"/>
    <property type="match status" value="1"/>
</dbReference>
<evidence type="ECO:0000256" key="1">
    <source>
        <dbReference type="ARBA" id="ARBA00001947"/>
    </source>
</evidence>
<evidence type="ECO:0000256" key="2">
    <source>
        <dbReference type="ARBA" id="ARBA00008072"/>
    </source>
</evidence>
<dbReference type="InterPro" id="IPR011032">
    <property type="entry name" value="GroES-like_sf"/>
</dbReference>
<dbReference type="PANTHER" id="PTHR43350">
    <property type="entry name" value="NAD-DEPENDENT ALCOHOL DEHYDROGENASE"/>
    <property type="match status" value="1"/>
</dbReference>
<dbReference type="GO" id="GO:0016491">
    <property type="term" value="F:oxidoreductase activity"/>
    <property type="evidence" value="ECO:0007669"/>
    <property type="project" value="UniProtKB-KW"/>
</dbReference>
<evidence type="ECO:0000313" key="6">
    <source>
        <dbReference type="EMBL" id="TGL39137.1"/>
    </source>
</evidence>
<dbReference type="SUPFAM" id="SSF50129">
    <property type="entry name" value="GroES-like"/>
    <property type="match status" value="1"/>
</dbReference>
<evidence type="ECO:0000256" key="3">
    <source>
        <dbReference type="ARBA" id="ARBA00022723"/>
    </source>
</evidence>
<dbReference type="EMBL" id="RQGA01000013">
    <property type="protein sequence ID" value="TGL39137.1"/>
    <property type="molecule type" value="Genomic_DNA"/>
</dbReference>
<keyword evidence="7" id="KW-1185">Reference proteome</keyword>
<comment type="similarity">
    <text evidence="2">Belongs to the zinc-containing alcohol dehydrogenase family.</text>
</comment>
<dbReference type="OrthoDB" id="334894at2"/>
<keyword evidence="5" id="KW-0560">Oxidoreductase</keyword>
<comment type="cofactor">
    <cofactor evidence="1">
        <name>Zn(2+)</name>
        <dbReference type="ChEBI" id="CHEBI:29105"/>
    </cofactor>
</comment>
<dbReference type="Gene3D" id="3.40.50.720">
    <property type="entry name" value="NAD(P)-binding Rossmann-like Domain"/>
    <property type="match status" value="1"/>
</dbReference>
<dbReference type="AlphaFoldDB" id="A0A4R9JHB5"/>
<keyword evidence="4" id="KW-0862">Zinc</keyword>
<sequence length="480" mass="53064">MNLKFRAKDYTSEDSFESAEYEYFGSETEGWEIKRNGQEYLHLGPGYIPLKTISCGVCSTDIDRRFLPFPLPQIIGHEVLAEGLGADQGKQFVVEINDTFEARGDKVPDAFCREGIPTHSPERRVLGIDRLPGGFGPYILAPIHAAISLEGVSSKAAVLMEPFAAALQAILASPPKPGDHVAVLGPRRLGSLILAALASYRKTNNSDFRITAITRHDHLVTLSKAMGADEVVDLRKTEIPALKNKFDIVYDTTSTTSGFESALKIAKREVHLKTTNGQIMAGLAHLTELVVDELSILPYSESNTLFHWKKENRKNKNIFLFNGVSETIKGNLKKQFNVFEGSAEEAEGILNSPKFSDRVPRFDLVIVSSPEELSLAIRPNPAHENSLVRPRGAILVDTSNQNNWSDDVGLVKQFFVDGKEIHSSRCGDFHMAISLLRDNPEITNALETNLISHRFSSDQLEEAYATAKDPSSVKVVVDFK</sequence>
<evidence type="ECO:0000256" key="5">
    <source>
        <dbReference type="ARBA" id="ARBA00023002"/>
    </source>
</evidence>
<evidence type="ECO:0000313" key="7">
    <source>
        <dbReference type="Proteomes" id="UP000298125"/>
    </source>
</evidence>
<dbReference type="SUPFAM" id="SSF51735">
    <property type="entry name" value="NAD(P)-binding Rossmann-fold domains"/>
    <property type="match status" value="1"/>
</dbReference>
<evidence type="ECO:0000256" key="4">
    <source>
        <dbReference type="ARBA" id="ARBA00022833"/>
    </source>
</evidence>
<organism evidence="6 7">
    <name type="scientific">Leptospira perdikensis</name>
    <dbReference type="NCBI Taxonomy" id="2484948"/>
    <lineage>
        <taxon>Bacteria</taxon>
        <taxon>Pseudomonadati</taxon>
        <taxon>Spirochaetota</taxon>
        <taxon>Spirochaetia</taxon>
        <taxon>Leptospirales</taxon>
        <taxon>Leptospiraceae</taxon>
        <taxon>Leptospira</taxon>
    </lineage>
</organism>